<accession>A0AC61ZT99</accession>
<sequence>MARKPVKTNLANIEIEVKAQPGKQTLAMDLMPEVMIYGGAAGCVTAETEYLTPSGWKRIDQYSGEEIYQYNPRNRKLELVSPYFIEYDTEDNLYRITNGVGLFQELSMEHRFVFYKKKKSKKHFEILVGDLIALQQAGEPLRGYVENPFGKRVPFNISGKTNTYLKIHEVMTSDDKKYCFETPSSYVVFRRGDHIFVTGNSGKSRLLLLKALKYACKDPLFGGILFRKNTTALRKPGGLFTEAKKLYLKLQPHVREQAMEMEFRATGGGTLKFDHLENDNVTAETNHQGTQYSMVGFDELTHFTQYEMLYLLGRLRSESATSFMLCTCNPDADSWVINWVLPYLDEAGFPRDDMCGKQLYFLIVNDEPVFAEDPEELKEKYPENCFMENPNTGEIVTIEPQSFVFIGGTIFDNPELIRLNPKYLASLKAQTAVKRAQLLDGCWFARAQEESFFNREWLHVIKYSDVPNNMKYMRAWDKAVSVPTESYRYPDYTTSVKMGKDTDGNVYIFGDYDYDAVDEKSKIFGRFRRLPGERDNLILNQCKIDGDEVIVVLPKDPSGAGLIEYTESAKKLISEGFIVKPDAMPGNKKKLQRFMPFSSACQNGFVYIVEDSFPNKETLDHFYKELESFNGERSTATLKDDIPDAAASCFNTLMKEAVFKAVAIPTPLGATTGYGKMSNGSRTSFGQPYKIRSR</sequence>
<name>A0AC61ZT99_9CAUD</name>
<reference evidence="1" key="1">
    <citation type="submission" date="2024-02" db="EMBL/GenBank/DDBJ databases">
        <title>Klebsiella phages.</title>
        <authorList>
            <person name="Li J."/>
            <person name="Feng Y."/>
            <person name="Zong Z."/>
        </authorList>
    </citation>
    <scope>NUCLEOTIDE SEQUENCE</scope>
</reference>
<dbReference type="EMBL" id="PP357458">
    <property type="protein sequence ID" value="WWT41073.1"/>
    <property type="molecule type" value="Genomic_DNA"/>
</dbReference>
<protein>
    <submittedName>
        <fullName evidence="1">Uncharacterized protein</fullName>
    </submittedName>
</protein>
<proteinExistence type="predicted"/>
<organism evidence="1">
    <name type="scientific">Klebsiella phage phi1_175008</name>
    <dbReference type="NCBI Taxonomy" id="3127744"/>
    <lineage>
        <taxon>Viruses</taxon>
        <taxon>Duplodnaviria</taxon>
        <taxon>Heunggongvirae</taxon>
        <taxon>Uroviricota</taxon>
        <taxon>Caudoviricetes</taxon>
        <taxon>Stephanstirmvirinae</taxon>
    </lineage>
</organism>
<evidence type="ECO:0000313" key="1">
    <source>
        <dbReference type="EMBL" id="WWT41073.1"/>
    </source>
</evidence>